<accession>A0ABU6Q7E1</accession>
<organism evidence="2 3">
    <name type="scientific">Stylosanthes scabra</name>
    <dbReference type="NCBI Taxonomy" id="79078"/>
    <lineage>
        <taxon>Eukaryota</taxon>
        <taxon>Viridiplantae</taxon>
        <taxon>Streptophyta</taxon>
        <taxon>Embryophyta</taxon>
        <taxon>Tracheophyta</taxon>
        <taxon>Spermatophyta</taxon>
        <taxon>Magnoliopsida</taxon>
        <taxon>eudicotyledons</taxon>
        <taxon>Gunneridae</taxon>
        <taxon>Pentapetalae</taxon>
        <taxon>rosids</taxon>
        <taxon>fabids</taxon>
        <taxon>Fabales</taxon>
        <taxon>Fabaceae</taxon>
        <taxon>Papilionoideae</taxon>
        <taxon>50 kb inversion clade</taxon>
        <taxon>dalbergioids sensu lato</taxon>
        <taxon>Dalbergieae</taxon>
        <taxon>Pterocarpus clade</taxon>
        <taxon>Stylosanthes</taxon>
    </lineage>
</organism>
<keyword evidence="3" id="KW-1185">Reference proteome</keyword>
<protein>
    <submittedName>
        <fullName evidence="2">Uncharacterized protein</fullName>
    </submittedName>
</protein>
<feature type="transmembrane region" description="Helical" evidence="1">
    <location>
        <begin position="113"/>
        <end position="135"/>
    </location>
</feature>
<proteinExistence type="predicted"/>
<evidence type="ECO:0000313" key="3">
    <source>
        <dbReference type="Proteomes" id="UP001341840"/>
    </source>
</evidence>
<sequence>MSLINDERSAGGVATRGIRIDYAASKDRARQKMSCHKSLQPVQKYRVELGLRNGWALARKSEIPKIASIARARDVLVLGVTKWGGAGAPSGSRERATNEKGREGAAAQSTLDWAIFGFLSIFLTSLVLLSFPWALPLHFGPEIH</sequence>
<reference evidence="2 3" key="1">
    <citation type="journal article" date="2023" name="Plants (Basel)">
        <title>Bridging the Gap: Combining Genomics and Transcriptomics Approaches to Understand Stylosanthes scabra, an Orphan Legume from the Brazilian Caatinga.</title>
        <authorList>
            <person name="Ferreira-Neto J.R.C."/>
            <person name="da Silva M.D."/>
            <person name="Binneck E."/>
            <person name="de Melo N.F."/>
            <person name="da Silva R.H."/>
            <person name="de Melo A.L.T.M."/>
            <person name="Pandolfi V."/>
            <person name="Bustamante F.O."/>
            <person name="Brasileiro-Vidal A.C."/>
            <person name="Benko-Iseppon A.M."/>
        </authorList>
    </citation>
    <scope>NUCLEOTIDE SEQUENCE [LARGE SCALE GENOMIC DNA]</scope>
    <source>
        <tissue evidence="2">Leaves</tissue>
    </source>
</reference>
<dbReference type="Proteomes" id="UP001341840">
    <property type="component" value="Unassembled WGS sequence"/>
</dbReference>
<keyword evidence="1" id="KW-1133">Transmembrane helix</keyword>
<keyword evidence="1" id="KW-0472">Membrane</keyword>
<comment type="caution">
    <text evidence="2">The sequence shown here is derived from an EMBL/GenBank/DDBJ whole genome shotgun (WGS) entry which is preliminary data.</text>
</comment>
<evidence type="ECO:0000256" key="1">
    <source>
        <dbReference type="SAM" id="Phobius"/>
    </source>
</evidence>
<evidence type="ECO:0000313" key="2">
    <source>
        <dbReference type="EMBL" id="MED6107374.1"/>
    </source>
</evidence>
<dbReference type="EMBL" id="JASCZI010000034">
    <property type="protein sequence ID" value="MED6107374.1"/>
    <property type="molecule type" value="Genomic_DNA"/>
</dbReference>
<name>A0ABU6Q7E1_9FABA</name>
<keyword evidence="1" id="KW-0812">Transmembrane</keyword>
<gene>
    <name evidence="2" type="ORF">PIB30_013223</name>
</gene>